<accession>A0A0E9TMT1</accession>
<evidence type="ECO:0000256" key="1">
    <source>
        <dbReference type="SAM" id="Phobius"/>
    </source>
</evidence>
<keyword evidence="1" id="KW-1133">Transmembrane helix</keyword>
<feature type="transmembrane region" description="Helical" evidence="1">
    <location>
        <begin position="33"/>
        <end position="50"/>
    </location>
</feature>
<proteinExistence type="predicted"/>
<dbReference type="AlphaFoldDB" id="A0A0E9TMT1"/>
<keyword evidence="1" id="KW-0472">Membrane</keyword>
<reference evidence="2" key="1">
    <citation type="submission" date="2014-11" db="EMBL/GenBank/DDBJ databases">
        <authorList>
            <person name="Amaro Gonzalez C."/>
        </authorList>
    </citation>
    <scope>NUCLEOTIDE SEQUENCE</scope>
</reference>
<sequence length="54" mass="6031">MCTLIIALCACTFTERGIDFQSASTQNSNNSLSFILAIMFFFTAMQRFITPEAI</sequence>
<dbReference type="EMBL" id="GBXM01053583">
    <property type="protein sequence ID" value="JAH54994.1"/>
    <property type="molecule type" value="Transcribed_RNA"/>
</dbReference>
<protein>
    <submittedName>
        <fullName evidence="2">Uncharacterized protein</fullName>
    </submittedName>
</protein>
<name>A0A0E9TMT1_ANGAN</name>
<evidence type="ECO:0000313" key="2">
    <source>
        <dbReference type="EMBL" id="JAH54994.1"/>
    </source>
</evidence>
<reference evidence="2" key="2">
    <citation type="journal article" date="2015" name="Fish Shellfish Immunol.">
        <title>Early steps in the European eel (Anguilla anguilla)-Vibrio vulnificus interaction in the gills: Role of the RtxA13 toxin.</title>
        <authorList>
            <person name="Callol A."/>
            <person name="Pajuelo D."/>
            <person name="Ebbesson L."/>
            <person name="Teles M."/>
            <person name="MacKenzie S."/>
            <person name="Amaro C."/>
        </authorList>
    </citation>
    <scope>NUCLEOTIDE SEQUENCE</scope>
</reference>
<organism evidence="2">
    <name type="scientific">Anguilla anguilla</name>
    <name type="common">European freshwater eel</name>
    <name type="synonym">Muraena anguilla</name>
    <dbReference type="NCBI Taxonomy" id="7936"/>
    <lineage>
        <taxon>Eukaryota</taxon>
        <taxon>Metazoa</taxon>
        <taxon>Chordata</taxon>
        <taxon>Craniata</taxon>
        <taxon>Vertebrata</taxon>
        <taxon>Euteleostomi</taxon>
        <taxon>Actinopterygii</taxon>
        <taxon>Neopterygii</taxon>
        <taxon>Teleostei</taxon>
        <taxon>Anguilliformes</taxon>
        <taxon>Anguillidae</taxon>
        <taxon>Anguilla</taxon>
    </lineage>
</organism>
<keyword evidence="1" id="KW-0812">Transmembrane</keyword>